<proteinExistence type="predicted"/>
<keyword evidence="2" id="KW-1185">Reference proteome</keyword>
<dbReference type="HOGENOM" id="CLU_1213874_0_0_10"/>
<comment type="caution">
    <text evidence="1">The sequence shown here is derived from an EMBL/GenBank/DDBJ whole genome shotgun (WGS) entry which is preliminary data.</text>
</comment>
<name>F3QYS4_9BACT</name>
<dbReference type="PROSITE" id="PS51257">
    <property type="entry name" value="PROKAR_LIPOPROTEIN"/>
    <property type="match status" value="1"/>
</dbReference>
<protein>
    <recommendedName>
        <fullName evidence="3">Lipoprotein</fullName>
    </recommendedName>
</protein>
<evidence type="ECO:0000313" key="2">
    <source>
        <dbReference type="Proteomes" id="UP000005546"/>
    </source>
</evidence>
<gene>
    <name evidence="1" type="ORF">HMPREF9442_03368</name>
</gene>
<dbReference type="Proteomes" id="UP000005546">
    <property type="component" value="Unassembled WGS sequence"/>
</dbReference>
<organism evidence="1 2">
    <name type="scientific">Paraprevotella xylaniphila YIT 11841</name>
    <dbReference type="NCBI Taxonomy" id="762982"/>
    <lineage>
        <taxon>Bacteria</taxon>
        <taxon>Pseudomonadati</taxon>
        <taxon>Bacteroidota</taxon>
        <taxon>Bacteroidia</taxon>
        <taxon>Bacteroidales</taxon>
        <taxon>Prevotellaceae</taxon>
        <taxon>Paraprevotella</taxon>
    </lineage>
</organism>
<dbReference type="EMBL" id="AFBR01000094">
    <property type="protein sequence ID" value="EGG50343.1"/>
    <property type="molecule type" value="Genomic_DNA"/>
</dbReference>
<dbReference type="STRING" id="762982.HMPREF9442_03368"/>
<evidence type="ECO:0000313" key="1">
    <source>
        <dbReference type="EMBL" id="EGG50343.1"/>
    </source>
</evidence>
<dbReference type="RefSeq" id="WP_008630156.1">
    <property type="nucleotide sequence ID" value="NZ_GL883887.1"/>
</dbReference>
<dbReference type="AlphaFoldDB" id="F3QYS4"/>
<sequence length="228" mass="25915">MNTLKSYFILCGFLCLFISCNQNEDVEMDEFVTPSTICTKNVEPNDNDWHIKIDITEALDTSLVSIMNLMAKKQIVALTVYGEEVDMNRRVSDGQMGLVIGDDGLTCGFNLYITGSSEDRVCLVSRACESYLSCYFDLSILFGIGSGLTYGSLYFDRDAGKYSIRSIPPYFSDKKNCLYVEIASNYIPAGYGYYKRFYPRRVDLMNLDWGIILHSQYKSLDLHPCTIY</sequence>
<reference evidence="1 2" key="1">
    <citation type="submission" date="2011-02" db="EMBL/GenBank/DDBJ databases">
        <authorList>
            <person name="Weinstock G."/>
            <person name="Sodergren E."/>
            <person name="Clifton S."/>
            <person name="Fulton L."/>
            <person name="Fulton B."/>
            <person name="Courtney L."/>
            <person name="Fronick C."/>
            <person name="Harrison M."/>
            <person name="Strong C."/>
            <person name="Farmer C."/>
            <person name="Delahaunty K."/>
            <person name="Markovic C."/>
            <person name="Hall O."/>
            <person name="Minx P."/>
            <person name="Tomlinson C."/>
            <person name="Mitreva M."/>
            <person name="Hou S."/>
            <person name="Chen J."/>
            <person name="Wollam A."/>
            <person name="Pepin K.H."/>
            <person name="Johnson M."/>
            <person name="Bhonagiri V."/>
            <person name="Zhang X."/>
            <person name="Suruliraj S."/>
            <person name="Warren W."/>
            <person name="Chinwalla A."/>
            <person name="Mardis E.R."/>
            <person name="Wilson R.K."/>
        </authorList>
    </citation>
    <scope>NUCLEOTIDE SEQUENCE [LARGE SCALE GENOMIC DNA]</scope>
    <source>
        <strain evidence="1 2">YIT 11841</strain>
    </source>
</reference>
<accession>F3QYS4</accession>
<evidence type="ECO:0008006" key="3">
    <source>
        <dbReference type="Google" id="ProtNLM"/>
    </source>
</evidence>